<protein>
    <recommendedName>
        <fullName evidence="3">Pyrophosphatase</fullName>
    </recommendedName>
</protein>
<keyword evidence="2" id="KW-1185">Reference proteome</keyword>
<organism evidence="1 2">
    <name type="scientific">Pseudomonas nitroreducens</name>
    <dbReference type="NCBI Taxonomy" id="46680"/>
    <lineage>
        <taxon>Bacteria</taxon>
        <taxon>Pseudomonadati</taxon>
        <taxon>Pseudomonadota</taxon>
        <taxon>Gammaproteobacteria</taxon>
        <taxon>Pseudomonadales</taxon>
        <taxon>Pseudomonadaceae</taxon>
        <taxon>Pseudomonas</taxon>
    </lineage>
</organism>
<gene>
    <name evidence="1" type="ORF">I5I61_31760</name>
</gene>
<accession>A0ABS0KVE0</accession>
<evidence type="ECO:0008006" key="3">
    <source>
        <dbReference type="Google" id="ProtNLM"/>
    </source>
</evidence>
<sequence length="103" mass="11547">MKKNLHPWSQVLQCADDYWHGLSPEPAHLDRVQAAARDLQYTITNGLAALNALLIEHDDELRSEEAMDLLRLLASLGDVLLSLRLFEEGTVEIGERLAKGNLE</sequence>
<evidence type="ECO:0000313" key="2">
    <source>
        <dbReference type="Proteomes" id="UP000608450"/>
    </source>
</evidence>
<dbReference type="RefSeq" id="WP_196913769.1">
    <property type="nucleotide sequence ID" value="NZ_JADTFC010000180.1"/>
</dbReference>
<comment type="caution">
    <text evidence="1">The sequence shown here is derived from an EMBL/GenBank/DDBJ whole genome shotgun (WGS) entry which is preliminary data.</text>
</comment>
<name>A0ABS0KVE0_PSENT</name>
<evidence type="ECO:0000313" key="1">
    <source>
        <dbReference type="EMBL" id="MBG6292050.1"/>
    </source>
</evidence>
<reference evidence="1 2" key="1">
    <citation type="submission" date="2020-11" db="EMBL/GenBank/DDBJ databases">
        <title>Enhanced detection system for hospital associated transmission using whole genome sequencing surveillance.</title>
        <authorList>
            <person name="Harrison L.H."/>
            <person name="Van Tyne D."/>
            <person name="Marsh J.W."/>
            <person name="Griffith M.P."/>
            <person name="Snyder D.J."/>
            <person name="Cooper V.S."/>
            <person name="Mustapha M."/>
        </authorList>
    </citation>
    <scope>NUCLEOTIDE SEQUENCE [LARGE SCALE GENOMIC DNA]</scope>
    <source>
        <strain evidence="1 2">PSA00705</strain>
    </source>
</reference>
<dbReference type="Proteomes" id="UP000608450">
    <property type="component" value="Unassembled WGS sequence"/>
</dbReference>
<dbReference type="EMBL" id="JADTFC010000180">
    <property type="protein sequence ID" value="MBG6292050.1"/>
    <property type="molecule type" value="Genomic_DNA"/>
</dbReference>
<proteinExistence type="predicted"/>